<feature type="signal peptide" evidence="1">
    <location>
        <begin position="1"/>
        <end position="26"/>
    </location>
</feature>
<organism evidence="3 4">
    <name type="scientific">Rhodopseudomonas telluris</name>
    <dbReference type="NCBI Taxonomy" id="644215"/>
    <lineage>
        <taxon>Bacteria</taxon>
        <taxon>Pseudomonadati</taxon>
        <taxon>Pseudomonadota</taxon>
        <taxon>Alphaproteobacteria</taxon>
        <taxon>Hyphomicrobiales</taxon>
        <taxon>Nitrobacteraceae</taxon>
        <taxon>Rhodopseudomonas</taxon>
    </lineage>
</organism>
<proteinExistence type="predicted"/>
<dbReference type="Gene3D" id="2.60.40.10">
    <property type="entry name" value="Immunoglobulins"/>
    <property type="match status" value="1"/>
</dbReference>
<evidence type="ECO:0000256" key="1">
    <source>
        <dbReference type="SAM" id="SignalP"/>
    </source>
</evidence>
<comment type="caution">
    <text evidence="3">The sequence shown here is derived from an EMBL/GenBank/DDBJ whole genome shotgun (WGS) entry which is preliminary data.</text>
</comment>
<name>A0ABV6ETK9_9BRAD</name>
<protein>
    <submittedName>
        <fullName evidence="3">Ig-like domain-containing protein</fullName>
    </submittedName>
</protein>
<dbReference type="RefSeq" id="WP_378388600.1">
    <property type="nucleotide sequence ID" value="NZ_JBHLWM010000005.1"/>
</dbReference>
<keyword evidence="4" id="KW-1185">Reference proteome</keyword>
<dbReference type="Proteomes" id="UP001589775">
    <property type="component" value="Unassembled WGS sequence"/>
</dbReference>
<dbReference type="InterPro" id="IPR032109">
    <property type="entry name" value="Big_3_5"/>
</dbReference>
<evidence type="ECO:0000313" key="3">
    <source>
        <dbReference type="EMBL" id="MFC0241555.1"/>
    </source>
</evidence>
<feature type="domain" description="Bacterial Ig-like" evidence="2">
    <location>
        <begin position="139"/>
        <end position="225"/>
    </location>
</feature>
<gene>
    <name evidence="3" type="ORF">ACFFJ6_13800</name>
</gene>
<dbReference type="InterPro" id="IPR013783">
    <property type="entry name" value="Ig-like_fold"/>
</dbReference>
<evidence type="ECO:0000313" key="4">
    <source>
        <dbReference type="Proteomes" id="UP001589775"/>
    </source>
</evidence>
<accession>A0ABV6ETK9</accession>
<dbReference type="Pfam" id="PF16640">
    <property type="entry name" value="Big_3_5"/>
    <property type="match status" value="1"/>
</dbReference>
<feature type="chain" id="PRO_5046005068" evidence="1">
    <location>
        <begin position="27"/>
        <end position="234"/>
    </location>
</feature>
<dbReference type="EMBL" id="JBHLWM010000005">
    <property type="protein sequence ID" value="MFC0241555.1"/>
    <property type="molecule type" value="Genomic_DNA"/>
</dbReference>
<sequence>MRMSFWRALMQVSVLALIVLPGTAFAQYEVFSEPTRIGLVASMDPDAPGHVSLRAELSSAVGTGVADGRITFIDMTTLQVLGWTSVAQPQITAQGLAPGRHMLRADYSGSAAHLPLIILPSQSAEVPLDVTMQPALTLSSSSELIAPGDLVTFVVTVSGDAGVAGGCVTFRDGESVIAARVPLDHAGTAAFTTSALSSGSRTIVVQYDGDTRYAKATAQIEQQVTSPLAAVERR</sequence>
<evidence type="ECO:0000259" key="2">
    <source>
        <dbReference type="Pfam" id="PF16640"/>
    </source>
</evidence>
<keyword evidence="1" id="KW-0732">Signal</keyword>
<reference evidence="3 4" key="1">
    <citation type="submission" date="2024-09" db="EMBL/GenBank/DDBJ databases">
        <authorList>
            <person name="Sun Q."/>
            <person name="Mori K."/>
        </authorList>
    </citation>
    <scope>NUCLEOTIDE SEQUENCE [LARGE SCALE GENOMIC DNA]</scope>
    <source>
        <strain evidence="3 4">KCTC 23279</strain>
    </source>
</reference>